<dbReference type="PANTHER" id="PTHR32014">
    <property type="entry name" value="BCL-2-MODIFYING FACTOR"/>
    <property type="match status" value="1"/>
</dbReference>
<dbReference type="InterPro" id="IPR028192">
    <property type="entry name" value="BMF"/>
</dbReference>
<protein>
    <submittedName>
        <fullName evidence="1">Uncharacterized protein</fullName>
    </submittedName>
</protein>
<evidence type="ECO:0000313" key="2">
    <source>
        <dbReference type="Proteomes" id="UP001176940"/>
    </source>
</evidence>
<comment type="caution">
    <text evidence="1">The sequence shown here is derived from an EMBL/GenBank/DDBJ whole genome shotgun (WGS) entry which is preliminary data.</text>
</comment>
<proteinExistence type="predicted"/>
<evidence type="ECO:0000313" key="1">
    <source>
        <dbReference type="EMBL" id="CAJ0959545.1"/>
    </source>
</evidence>
<dbReference type="Pfam" id="PF15185">
    <property type="entry name" value="BMF"/>
    <property type="match status" value="1"/>
</dbReference>
<reference evidence="1" key="1">
    <citation type="submission" date="2023-07" db="EMBL/GenBank/DDBJ databases">
        <authorList>
            <person name="Stuckert A."/>
        </authorList>
    </citation>
    <scope>NUCLEOTIDE SEQUENCE</scope>
</reference>
<sequence>MEHAMFMSSDELDDDVFYPDDFEFSREPITPSSPSMFSSSPPYNCLLSRFQLFTVSHCCGPGCRITECKDKATQTLEPSSTSGDIMLPCGVSESPPRLFYGNAGYLLHQSTNLSIPTGNGTGRLRQERSAERRIAQKLQCIGDQFHRIHLQRNHLEN</sequence>
<gene>
    <name evidence="1" type="ORF">RIMI_LOCUS16877630</name>
</gene>
<name>A0ABN9M7L0_9NEOB</name>
<dbReference type="PANTHER" id="PTHR32014:SF2">
    <property type="entry name" value="BCL-2-MODIFYING FACTOR"/>
    <property type="match status" value="1"/>
</dbReference>
<accession>A0ABN9M7L0</accession>
<keyword evidence="2" id="KW-1185">Reference proteome</keyword>
<dbReference type="EMBL" id="CAUEEQ010048042">
    <property type="protein sequence ID" value="CAJ0959545.1"/>
    <property type="molecule type" value="Genomic_DNA"/>
</dbReference>
<dbReference type="Proteomes" id="UP001176940">
    <property type="component" value="Unassembled WGS sequence"/>
</dbReference>
<organism evidence="1 2">
    <name type="scientific">Ranitomeya imitator</name>
    <name type="common">mimic poison frog</name>
    <dbReference type="NCBI Taxonomy" id="111125"/>
    <lineage>
        <taxon>Eukaryota</taxon>
        <taxon>Metazoa</taxon>
        <taxon>Chordata</taxon>
        <taxon>Craniata</taxon>
        <taxon>Vertebrata</taxon>
        <taxon>Euteleostomi</taxon>
        <taxon>Amphibia</taxon>
        <taxon>Batrachia</taxon>
        <taxon>Anura</taxon>
        <taxon>Neobatrachia</taxon>
        <taxon>Hyloidea</taxon>
        <taxon>Dendrobatidae</taxon>
        <taxon>Dendrobatinae</taxon>
        <taxon>Ranitomeya</taxon>
    </lineage>
</organism>